<comment type="caution">
    <text evidence="7">The sequence shown here is derived from an EMBL/GenBank/DDBJ whole genome shotgun (WGS) entry which is preliminary data.</text>
</comment>
<dbReference type="GO" id="GO:0046872">
    <property type="term" value="F:metal ion binding"/>
    <property type="evidence" value="ECO:0007669"/>
    <property type="project" value="UniProtKB-KW"/>
</dbReference>
<dbReference type="GO" id="GO:0005739">
    <property type="term" value="C:mitochondrion"/>
    <property type="evidence" value="ECO:0007669"/>
    <property type="project" value="TreeGrafter"/>
</dbReference>
<protein>
    <submittedName>
        <fullName evidence="7">Folylpolyglutamate synthase</fullName>
        <ecNumber evidence="7">6.3.2.12</ecNumber>
    </submittedName>
</protein>
<evidence type="ECO:0000256" key="6">
    <source>
        <dbReference type="ARBA" id="ARBA00022842"/>
    </source>
</evidence>
<evidence type="ECO:0000256" key="5">
    <source>
        <dbReference type="ARBA" id="ARBA00022840"/>
    </source>
</evidence>
<evidence type="ECO:0000256" key="3">
    <source>
        <dbReference type="ARBA" id="ARBA00022723"/>
    </source>
</evidence>
<proteinExistence type="inferred from homology"/>
<accession>A0AAW0DXX3</accession>
<keyword evidence="3" id="KW-0479">Metal-binding</keyword>
<evidence type="ECO:0000256" key="2">
    <source>
        <dbReference type="ARBA" id="ARBA00022598"/>
    </source>
</evidence>
<dbReference type="NCBIfam" id="TIGR01499">
    <property type="entry name" value="folC"/>
    <property type="match status" value="1"/>
</dbReference>
<keyword evidence="4" id="KW-0547">Nucleotide-binding</keyword>
<keyword evidence="2 7" id="KW-0436">Ligase</keyword>
<keyword evidence="8" id="KW-1185">Reference proteome</keyword>
<evidence type="ECO:0000256" key="1">
    <source>
        <dbReference type="ARBA" id="ARBA00008276"/>
    </source>
</evidence>
<evidence type="ECO:0000313" key="7">
    <source>
        <dbReference type="EMBL" id="KAK7056986.1"/>
    </source>
</evidence>
<keyword evidence="5" id="KW-0067">ATP-binding</keyword>
<dbReference type="PANTHER" id="PTHR11136">
    <property type="entry name" value="FOLYLPOLYGLUTAMATE SYNTHASE-RELATED"/>
    <property type="match status" value="1"/>
</dbReference>
<reference evidence="7 8" key="1">
    <citation type="submission" date="2024-01" db="EMBL/GenBank/DDBJ databases">
        <title>A draft genome for a cacao thread blight-causing isolate of Paramarasmius palmivorus.</title>
        <authorList>
            <person name="Baruah I.K."/>
            <person name="Bukari Y."/>
            <person name="Amoako-Attah I."/>
            <person name="Meinhardt L.W."/>
            <person name="Bailey B.A."/>
            <person name="Cohen S.P."/>
        </authorList>
    </citation>
    <scope>NUCLEOTIDE SEQUENCE [LARGE SCALE GENOMIC DNA]</scope>
    <source>
        <strain evidence="7 8">GH-12</strain>
    </source>
</reference>
<dbReference type="InterPro" id="IPR018109">
    <property type="entry name" value="Folylpolyglutamate_synth_CS"/>
</dbReference>
<name>A0AAW0DXX3_9AGAR</name>
<dbReference type="InterPro" id="IPR001645">
    <property type="entry name" value="Folylpolyglutamate_synth"/>
</dbReference>
<dbReference type="GO" id="GO:0005829">
    <property type="term" value="C:cytosol"/>
    <property type="evidence" value="ECO:0007669"/>
    <property type="project" value="TreeGrafter"/>
</dbReference>
<dbReference type="Gene3D" id="3.90.190.20">
    <property type="entry name" value="Mur ligase, C-terminal domain"/>
    <property type="match status" value="1"/>
</dbReference>
<gene>
    <name evidence="7" type="primary">FOL3</name>
    <name evidence="7" type="ORF">VNI00_002704</name>
</gene>
<dbReference type="Proteomes" id="UP001383192">
    <property type="component" value="Unassembled WGS sequence"/>
</dbReference>
<dbReference type="SUPFAM" id="SSF53244">
    <property type="entry name" value="MurD-like peptide ligases, peptide-binding domain"/>
    <property type="match status" value="1"/>
</dbReference>
<dbReference type="SUPFAM" id="SSF53623">
    <property type="entry name" value="MurD-like peptide ligases, catalytic domain"/>
    <property type="match status" value="1"/>
</dbReference>
<evidence type="ECO:0000256" key="4">
    <source>
        <dbReference type="ARBA" id="ARBA00022741"/>
    </source>
</evidence>
<dbReference type="PROSITE" id="PS01012">
    <property type="entry name" value="FOLYLPOLYGLU_SYNT_2"/>
    <property type="match status" value="1"/>
</dbReference>
<dbReference type="InterPro" id="IPR036615">
    <property type="entry name" value="Mur_ligase_C_dom_sf"/>
</dbReference>
<dbReference type="GO" id="GO:0004326">
    <property type="term" value="F:tetrahydrofolylpolyglutamate synthase activity"/>
    <property type="evidence" value="ECO:0007669"/>
    <property type="project" value="InterPro"/>
</dbReference>
<dbReference type="AlphaFoldDB" id="A0AAW0DXX3"/>
<dbReference type="InterPro" id="IPR036565">
    <property type="entry name" value="Mur-like_cat_sf"/>
</dbReference>
<dbReference type="GO" id="GO:0008841">
    <property type="term" value="F:dihydrofolate synthase activity"/>
    <property type="evidence" value="ECO:0007669"/>
    <property type="project" value="UniProtKB-EC"/>
</dbReference>
<dbReference type="EMBL" id="JAYKXP010000006">
    <property type="protein sequence ID" value="KAK7056986.1"/>
    <property type="molecule type" value="Genomic_DNA"/>
</dbReference>
<organism evidence="7 8">
    <name type="scientific">Paramarasmius palmivorus</name>
    <dbReference type="NCBI Taxonomy" id="297713"/>
    <lineage>
        <taxon>Eukaryota</taxon>
        <taxon>Fungi</taxon>
        <taxon>Dikarya</taxon>
        <taxon>Basidiomycota</taxon>
        <taxon>Agaricomycotina</taxon>
        <taxon>Agaricomycetes</taxon>
        <taxon>Agaricomycetidae</taxon>
        <taxon>Agaricales</taxon>
        <taxon>Marasmiineae</taxon>
        <taxon>Marasmiaceae</taxon>
        <taxon>Paramarasmius</taxon>
    </lineage>
</organism>
<dbReference type="Gene3D" id="3.40.1190.10">
    <property type="entry name" value="Mur-like, catalytic domain"/>
    <property type="match status" value="1"/>
</dbReference>
<evidence type="ECO:0000313" key="8">
    <source>
        <dbReference type="Proteomes" id="UP001383192"/>
    </source>
</evidence>
<sequence>MDLSLDRIKQLYSKLPPYTRPTVHVAGTNGKGSVCAIVSSILRATNPPLSVGRFNSPHLVSIYDSITINGDPVSPEVYEQTRHYVQETGKANDLEVTNFELLTLTALVAFERAQLDIVVLEVGMGGRLDATNIIPDTCVAVSALCAVDLDHQAFLGNTVAAIAREKAAIARPGKPFVLGRQNHAEVEGVCRDIVKGVGGRLVKAVDVDTLPSNGPSFSLSTSELCPPPPQAVSLKLPCFPEAVKASLPLHGEHQLDNLGLATTIISVLLTDPSCSTLALQQRLDPVSLAEGIVKTRWPGRLSFHVIDKPSKLLVLADGAHNPASSQTLSKYIEHLCQTVELPRTQKSNNIWITYILGLSHSPPKTPIQTLSPLLPPQPHPSSDVEIKFRVAAVDFTPPEGMPWVKCVPPADIKDAVRKLCPVEVWVPEERTGHLTKALEWAASLGSEEPHLVVLAGSLYLVADFYRTLQ</sequence>
<keyword evidence="6" id="KW-0460">Magnesium</keyword>
<dbReference type="PANTHER" id="PTHR11136:SF0">
    <property type="entry name" value="DIHYDROFOLATE SYNTHETASE-RELATED"/>
    <property type="match status" value="1"/>
</dbReference>
<dbReference type="GO" id="GO:0005524">
    <property type="term" value="F:ATP binding"/>
    <property type="evidence" value="ECO:0007669"/>
    <property type="project" value="UniProtKB-KW"/>
</dbReference>
<dbReference type="EC" id="6.3.2.12" evidence="7"/>
<comment type="similarity">
    <text evidence="1">Belongs to the folylpolyglutamate synthase family.</text>
</comment>